<keyword evidence="1" id="KW-1133">Transmembrane helix</keyword>
<dbReference type="Proteomes" id="UP000579153">
    <property type="component" value="Unassembled WGS sequence"/>
</dbReference>
<sequence length="181" mass="18055">MIYDVKAVALPGDSGLTCVIGVRGGDEGGVTRENRHLVGAAAGVAALVPVYYLTEAAARALRTSSATFGPAPAALGYLAAVAVIVTLLTAWPAAALGCGIPLAAAGAVFALDLNAALGVAGSLPWAREGGLPWSQPDGVPWAELTEPPGTMAGMTGLYTIIGALLVLSALLPGRLRSVLGR</sequence>
<feature type="transmembrane region" description="Helical" evidence="1">
    <location>
        <begin position="37"/>
        <end position="54"/>
    </location>
</feature>
<reference evidence="2 3" key="1">
    <citation type="submission" date="2020-08" db="EMBL/GenBank/DDBJ databases">
        <title>Sequencing the genomes of 1000 actinobacteria strains.</title>
        <authorList>
            <person name="Klenk H.-P."/>
        </authorList>
    </citation>
    <scope>NUCLEOTIDE SEQUENCE [LARGE SCALE GENOMIC DNA]</scope>
    <source>
        <strain evidence="2 3">DSM 45507</strain>
    </source>
</reference>
<evidence type="ECO:0000313" key="3">
    <source>
        <dbReference type="Proteomes" id="UP000579153"/>
    </source>
</evidence>
<comment type="caution">
    <text evidence="2">The sequence shown here is derived from an EMBL/GenBank/DDBJ whole genome shotgun (WGS) entry which is preliminary data.</text>
</comment>
<feature type="transmembrane region" description="Helical" evidence="1">
    <location>
        <begin position="151"/>
        <end position="171"/>
    </location>
</feature>
<proteinExistence type="predicted"/>
<organism evidence="2 3">
    <name type="scientific">Nonomuraea jabiensis</name>
    <dbReference type="NCBI Taxonomy" id="882448"/>
    <lineage>
        <taxon>Bacteria</taxon>
        <taxon>Bacillati</taxon>
        <taxon>Actinomycetota</taxon>
        <taxon>Actinomycetes</taxon>
        <taxon>Streptosporangiales</taxon>
        <taxon>Streptosporangiaceae</taxon>
        <taxon>Nonomuraea</taxon>
    </lineage>
</organism>
<keyword evidence="1" id="KW-0812">Transmembrane</keyword>
<protein>
    <submittedName>
        <fullName evidence="2">Uncharacterized protein</fullName>
    </submittedName>
</protein>
<dbReference type="RefSeq" id="WP_221519698.1">
    <property type="nucleotide sequence ID" value="NZ_JACHMB010000001.1"/>
</dbReference>
<keyword evidence="3" id="KW-1185">Reference proteome</keyword>
<feature type="transmembrane region" description="Helical" evidence="1">
    <location>
        <begin position="102"/>
        <end position="126"/>
    </location>
</feature>
<dbReference type="EMBL" id="JACHMB010000001">
    <property type="protein sequence ID" value="MBB5780941.1"/>
    <property type="molecule type" value="Genomic_DNA"/>
</dbReference>
<feature type="transmembrane region" description="Helical" evidence="1">
    <location>
        <begin position="74"/>
        <end position="95"/>
    </location>
</feature>
<evidence type="ECO:0000256" key="1">
    <source>
        <dbReference type="SAM" id="Phobius"/>
    </source>
</evidence>
<keyword evidence="1" id="KW-0472">Membrane</keyword>
<gene>
    <name evidence="2" type="ORF">HD596_007697</name>
</gene>
<accession>A0A7W9LEJ8</accession>
<name>A0A7W9LEJ8_9ACTN</name>
<dbReference type="AlphaFoldDB" id="A0A7W9LEJ8"/>
<evidence type="ECO:0000313" key="2">
    <source>
        <dbReference type="EMBL" id="MBB5780941.1"/>
    </source>
</evidence>